<accession>X1P2L0</accession>
<dbReference type="AlphaFoldDB" id="X1P2L0"/>
<dbReference type="InterPro" id="IPR038071">
    <property type="entry name" value="UROD/MetE-like_sf"/>
</dbReference>
<dbReference type="GO" id="GO:0004853">
    <property type="term" value="F:uroporphyrinogen decarboxylase activity"/>
    <property type="evidence" value="ECO:0007669"/>
    <property type="project" value="InterPro"/>
</dbReference>
<dbReference type="PANTHER" id="PTHR47099:SF1">
    <property type="entry name" value="METHYLCOBAMIDE:COM METHYLTRANSFERASE MTBA"/>
    <property type="match status" value="1"/>
</dbReference>
<gene>
    <name evidence="2" type="ORF">S06H3_45401</name>
</gene>
<dbReference type="EMBL" id="BARV01028340">
    <property type="protein sequence ID" value="GAI33285.1"/>
    <property type="molecule type" value="Genomic_DNA"/>
</dbReference>
<dbReference type="Gene3D" id="3.20.20.210">
    <property type="match status" value="1"/>
</dbReference>
<dbReference type="InterPro" id="IPR052024">
    <property type="entry name" value="Methanogen_methyltrans"/>
</dbReference>
<name>X1P2L0_9ZZZZ</name>
<feature type="non-terminal residue" evidence="2">
    <location>
        <position position="1"/>
    </location>
</feature>
<feature type="domain" description="Uroporphyrinogen decarboxylase (URO-D)" evidence="1">
    <location>
        <begin position="4"/>
        <end position="220"/>
    </location>
</feature>
<evidence type="ECO:0000259" key="1">
    <source>
        <dbReference type="Pfam" id="PF01208"/>
    </source>
</evidence>
<dbReference type="InterPro" id="IPR000257">
    <property type="entry name" value="Uroporphyrinogen_deCOase"/>
</dbReference>
<dbReference type="SUPFAM" id="SSF51726">
    <property type="entry name" value="UROD/MetE-like"/>
    <property type="match status" value="1"/>
</dbReference>
<dbReference type="Pfam" id="PF01208">
    <property type="entry name" value="URO-D"/>
    <property type="match status" value="1"/>
</dbReference>
<proteinExistence type="predicted"/>
<organism evidence="2">
    <name type="scientific">marine sediment metagenome</name>
    <dbReference type="NCBI Taxonomy" id="412755"/>
    <lineage>
        <taxon>unclassified sequences</taxon>
        <taxon>metagenomes</taxon>
        <taxon>ecological metagenomes</taxon>
    </lineage>
</organism>
<sequence>TYGQILRCLRIVIERRDPNTPVIQTIFNPIGMARFLAGDEAYLVHLRRDPKRLERALTALTETCANFARASIAKGADGIFLSTAAASYDVMSVEEHQRFGRPYDLAVLAAAAGGWFNILHIHGQHPMFSELADYPVHAINWHDRSAGPCLKDASRLFKGALVGGIEQYNVLHFGTPTEVDAQVHDAVRQMQGRRIMVAAGCTYPLTVPECNLVAARRAVETMSAKKG</sequence>
<dbReference type="PANTHER" id="PTHR47099">
    <property type="entry name" value="METHYLCOBAMIDE:COM METHYLTRANSFERASE MTBA"/>
    <property type="match status" value="1"/>
</dbReference>
<evidence type="ECO:0000313" key="2">
    <source>
        <dbReference type="EMBL" id="GAI33285.1"/>
    </source>
</evidence>
<comment type="caution">
    <text evidence="2">The sequence shown here is derived from an EMBL/GenBank/DDBJ whole genome shotgun (WGS) entry which is preliminary data.</text>
</comment>
<protein>
    <recommendedName>
        <fullName evidence="1">Uroporphyrinogen decarboxylase (URO-D) domain-containing protein</fullName>
    </recommendedName>
</protein>
<reference evidence="2" key="1">
    <citation type="journal article" date="2014" name="Front. Microbiol.">
        <title>High frequency of phylogenetically diverse reductive dehalogenase-homologous genes in deep subseafloor sedimentary metagenomes.</title>
        <authorList>
            <person name="Kawai M."/>
            <person name="Futagami T."/>
            <person name="Toyoda A."/>
            <person name="Takaki Y."/>
            <person name="Nishi S."/>
            <person name="Hori S."/>
            <person name="Arai W."/>
            <person name="Tsubouchi T."/>
            <person name="Morono Y."/>
            <person name="Uchiyama I."/>
            <person name="Ito T."/>
            <person name="Fujiyama A."/>
            <person name="Inagaki F."/>
            <person name="Takami H."/>
        </authorList>
    </citation>
    <scope>NUCLEOTIDE SEQUENCE</scope>
    <source>
        <strain evidence="2">Expedition CK06-06</strain>
    </source>
</reference>
<dbReference type="GO" id="GO:0006779">
    <property type="term" value="P:porphyrin-containing compound biosynthetic process"/>
    <property type="evidence" value="ECO:0007669"/>
    <property type="project" value="InterPro"/>
</dbReference>